<evidence type="ECO:0000256" key="2">
    <source>
        <dbReference type="PROSITE-ProRule" id="PRU00169"/>
    </source>
</evidence>
<dbReference type="InterPro" id="IPR001789">
    <property type="entry name" value="Sig_transdc_resp-reg_receiver"/>
</dbReference>
<evidence type="ECO:0000256" key="1">
    <source>
        <dbReference type="ARBA" id="ARBA00022553"/>
    </source>
</evidence>
<sequence length="124" mass="13915">MPQTFTIAIVDDDYAIREALDDLVQSCGYQSELFTSAEHFLAYKNQAVIDCMLVDVKMPGMNGLELQTELNKMPRKPPMIFMTSYEDERTRSAAMDGGAFAIFGKPVNINKLIDCLEQALAVHF</sequence>
<gene>
    <name evidence="4" type="ORF">CPY51_30060</name>
</gene>
<dbReference type="InterPro" id="IPR011006">
    <property type="entry name" value="CheY-like_superfamily"/>
</dbReference>
<keyword evidence="5" id="KW-1185">Reference proteome</keyword>
<dbReference type="GO" id="GO:0000160">
    <property type="term" value="P:phosphorelay signal transduction system"/>
    <property type="evidence" value="ECO:0007669"/>
    <property type="project" value="InterPro"/>
</dbReference>
<dbReference type="PANTHER" id="PTHR44591">
    <property type="entry name" value="STRESS RESPONSE REGULATOR PROTEIN 1"/>
    <property type="match status" value="1"/>
</dbReference>
<organism evidence="4 5">
    <name type="scientific">Rhizobium tubonense</name>
    <dbReference type="NCBI Taxonomy" id="484088"/>
    <lineage>
        <taxon>Bacteria</taxon>
        <taxon>Pseudomonadati</taxon>
        <taxon>Pseudomonadota</taxon>
        <taxon>Alphaproteobacteria</taxon>
        <taxon>Hyphomicrobiales</taxon>
        <taxon>Rhizobiaceae</taxon>
        <taxon>Rhizobium/Agrobacterium group</taxon>
        <taxon>Rhizobium</taxon>
    </lineage>
</organism>
<reference evidence="4 5" key="1">
    <citation type="journal article" date="2018" name="Sci. Rep.">
        <title>Rhizobium tumorigenes sp. nov., a novel plant tumorigenic bacterium isolated from cane gall tumors on thornless blackberry.</title>
        <authorList>
            <person name="Kuzmanovi N."/>
            <person name="Smalla K."/>
            <person name="Gronow S."/>
            <person name="PuBawska J."/>
        </authorList>
    </citation>
    <scope>NUCLEOTIDE SEQUENCE [LARGE SCALE GENOMIC DNA]</scope>
    <source>
        <strain evidence="4 5">CCBAU 85046</strain>
    </source>
</reference>
<dbReference type="OrthoDB" id="9782655at2"/>
<evidence type="ECO:0000259" key="3">
    <source>
        <dbReference type="PROSITE" id="PS50110"/>
    </source>
</evidence>
<dbReference type="Gene3D" id="3.40.50.2300">
    <property type="match status" value="1"/>
</dbReference>
<evidence type="ECO:0000313" key="4">
    <source>
        <dbReference type="EMBL" id="PZM07996.1"/>
    </source>
</evidence>
<dbReference type="EMBL" id="PCDP01000076">
    <property type="protein sequence ID" value="PZM07996.1"/>
    <property type="molecule type" value="Genomic_DNA"/>
</dbReference>
<dbReference type="Proteomes" id="UP000248925">
    <property type="component" value="Unassembled WGS sequence"/>
</dbReference>
<proteinExistence type="predicted"/>
<protein>
    <submittedName>
        <fullName evidence="4">Two-component system response regulator</fullName>
    </submittedName>
</protein>
<dbReference type="AlphaFoldDB" id="A0A2W4DVE6"/>
<dbReference type="InterPro" id="IPR050595">
    <property type="entry name" value="Bact_response_regulator"/>
</dbReference>
<keyword evidence="1 2" id="KW-0597">Phosphoprotein</keyword>
<name>A0A2W4DVE6_9HYPH</name>
<dbReference type="RefSeq" id="WP_111164036.1">
    <property type="nucleotide sequence ID" value="NZ_PCDP01000076.1"/>
</dbReference>
<evidence type="ECO:0000313" key="5">
    <source>
        <dbReference type="Proteomes" id="UP000248925"/>
    </source>
</evidence>
<dbReference type="SMART" id="SM00448">
    <property type="entry name" value="REC"/>
    <property type="match status" value="1"/>
</dbReference>
<dbReference type="PANTHER" id="PTHR44591:SF25">
    <property type="entry name" value="CHEMOTAXIS TWO-COMPONENT RESPONSE REGULATOR"/>
    <property type="match status" value="1"/>
</dbReference>
<dbReference type="SUPFAM" id="SSF52172">
    <property type="entry name" value="CheY-like"/>
    <property type="match status" value="1"/>
</dbReference>
<feature type="domain" description="Response regulatory" evidence="3">
    <location>
        <begin position="6"/>
        <end position="120"/>
    </location>
</feature>
<dbReference type="Pfam" id="PF00072">
    <property type="entry name" value="Response_reg"/>
    <property type="match status" value="1"/>
</dbReference>
<feature type="modified residue" description="4-aspartylphosphate" evidence="2">
    <location>
        <position position="55"/>
    </location>
</feature>
<dbReference type="PROSITE" id="PS50110">
    <property type="entry name" value="RESPONSE_REGULATORY"/>
    <property type="match status" value="1"/>
</dbReference>
<comment type="caution">
    <text evidence="4">The sequence shown here is derived from an EMBL/GenBank/DDBJ whole genome shotgun (WGS) entry which is preliminary data.</text>
</comment>
<accession>A0A2W4DVE6</accession>